<proteinExistence type="predicted"/>
<accession>A0ABP4RRF3</accession>
<evidence type="ECO:0000313" key="1">
    <source>
        <dbReference type="EMBL" id="GAA1657156.1"/>
    </source>
</evidence>
<comment type="caution">
    <text evidence="1">The sequence shown here is derived from an EMBL/GenBank/DDBJ whole genome shotgun (WGS) entry which is preliminary data.</text>
</comment>
<dbReference type="Proteomes" id="UP001500618">
    <property type="component" value="Unassembled WGS sequence"/>
</dbReference>
<gene>
    <name evidence="1" type="ORF">GCM10009765_03340</name>
</gene>
<keyword evidence="2" id="KW-1185">Reference proteome</keyword>
<name>A0ABP4RRF3_9ACTN</name>
<dbReference type="EMBL" id="BAAANY010000001">
    <property type="protein sequence ID" value="GAA1657156.1"/>
    <property type="molecule type" value="Genomic_DNA"/>
</dbReference>
<evidence type="ECO:0000313" key="2">
    <source>
        <dbReference type="Proteomes" id="UP001500618"/>
    </source>
</evidence>
<reference evidence="2" key="1">
    <citation type="journal article" date="2019" name="Int. J. Syst. Evol. Microbiol.">
        <title>The Global Catalogue of Microorganisms (GCM) 10K type strain sequencing project: providing services to taxonomists for standard genome sequencing and annotation.</title>
        <authorList>
            <consortium name="The Broad Institute Genomics Platform"/>
            <consortium name="The Broad Institute Genome Sequencing Center for Infectious Disease"/>
            <person name="Wu L."/>
            <person name="Ma J."/>
        </authorList>
    </citation>
    <scope>NUCLEOTIDE SEQUENCE [LARGE SCALE GENOMIC DNA]</scope>
    <source>
        <strain evidence="2">JCM 14718</strain>
    </source>
</reference>
<organism evidence="1 2">
    <name type="scientific">Fodinicola feengrottensis</name>
    <dbReference type="NCBI Taxonomy" id="435914"/>
    <lineage>
        <taxon>Bacteria</taxon>
        <taxon>Bacillati</taxon>
        <taxon>Actinomycetota</taxon>
        <taxon>Actinomycetes</taxon>
        <taxon>Mycobacteriales</taxon>
        <taxon>Fodinicola</taxon>
    </lineage>
</organism>
<protein>
    <submittedName>
        <fullName evidence="1">Uncharacterized protein</fullName>
    </submittedName>
</protein>
<sequence>MSTYTHRLSGSLARDCELPLRRTRVSPSGTFHALSRRACRDLAIGLRAGRTQTCDQGVNG</sequence>